<name>A0A3P7IAG7_STRVU</name>
<keyword evidence="2" id="KW-1185">Reference proteome</keyword>
<accession>A0A3P7IAG7</accession>
<sequence>MDFETTGRLQGDMDALGRHVNNKLRDPQDFSNALSAMILETQRSEYPRITEMSFISVPREMFIRGQTKMKELCDSGNKGLRVRLAANVHTRQVNPQLDEHQWSAYEAARIEGKSCRKSAWCTCEKVNFDEKCN</sequence>
<gene>
    <name evidence="1" type="ORF">SVUK_LOCUS5239</name>
</gene>
<dbReference type="Proteomes" id="UP000270094">
    <property type="component" value="Unassembled WGS sequence"/>
</dbReference>
<organism evidence="1 2">
    <name type="scientific">Strongylus vulgaris</name>
    <name type="common">Blood worm</name>
    <dbReference type="NCBI Taxonomy" id="40348"/>
    <lineage>
        <taxon>Eukaryota</taxon>
        <taxon>Metazoa</taxon>
        <taxon>Ecdysozoa</taxon>
        <taxon>Nematoda</taxon>
        <taxon>Chromadorea</taxon>
        <taxon>Rhabditida</taxon>
        <taxon>Rhabditina</taxon>
        <taxon>Rhabditomorpha</taxon>
        <taxon>Strongyloidea</taxon>
        <taxon>Strongylidae</taxon>
        <taxon>Strongylus</taxon>
    </lineage>
</organism>
<protein>
    <submittedName>
        <fullName evidence="1">Uncharacterized protein</fullName>
    </submittedName>
</protein>
<dbReference type="AlphaFoldDB" id="A0A3P7IAG7"/>
<proteinExistence type="predicted"/>
<dbReference type="EMBL" id="UYYB01015261">
    <property type="protein sequence ID" value="VDM70241.1"/>
    <property type="molecule type" value="Genomic_DNA"/>
</dbReference>
<reference evidence="1 2" key="1">
    <citation type="submission" date="2018-11" db="EMBL/GenBank/DDBJ databases">
        <authorList>
            <consortium name="Pathogen Informatics"/>
        </authorList>
    </citation>
    <scope>NUCLEOTIDE SEQUENCE [LARGE SCALE GENOMIC DNA]</scope>
</reference>
<evidence type="ECO:0000313" key="1">
    <source>
        <dbReference type="EMBL" id="VDM70241.1"/>
    </source>
</evidence>
<evidence type="ECO:0000313" key="2">
    <source>
        <dbReference type="Proteomes" id="UP000270094"/>
    </source>
</evidence>
<dbReference type="OrthoDB" id="10250935at2759"/>